<name>A0A410RZ51_CORCK</name>
<reference evidence="1 2" key="1">
    <citation type="submission" date="2018-12" db="EMBL/GenBank/DDBJ databases">
        <title>Complete Genome Sequence of the Corallopyronin A producing Myxobacterium Corallococcus coralloides B035.</title>
        <authorList>
            <person name="Bouhired S.M."/>
            <person name="Rupp O."/>
            <person name="Blom J."/>
            <person name="Schaeberle T.F."/>
            <person name="Kehraus S."/>
            <person name="Schiefer A."/>
            <person name="Pfarr K."/>
            <person name="Goesmann A."/>
            <person name="Hoerauf A."/>
            <person name="Koenig G.M."/>
        </authorList>
    </citation>
    <scope>NUCLEOTIDE SEQUENCE [LARGE SCALE GENOMIC DNA]</scope>
    <source>
        <strain evidence="1 2">B035</strain>
    </source>
</reference>
<organism evidence="1 2">
    <name type="scientific">Corallococcus coralloides</name>
    <name type="common">Myxococcus coralloides</name>
    <dbReference type="NCBI Taxonomy" id="184914"/>
    <lineage>
        <taxon>Bacteria</taxon>
        <taxon>Pseudomonadati</taxon>
        <taxon>Myxococcota</taxon>
        <taxon>Myxococcia</taxon>
        <taxon>Myxococcales</taxon>
        <taxon>Cystobacterineae</taxon>
        <taxon>Myxococcaceae</taxon>
        <taxon>Corallococcus</taxon>
    </lineage>
</organism>
<proteinExistence type="predicted"/>
<dbReference type="EMBL" id="CP034669">
    <property type="protein sequence ID" value="QAT87142.1"/>
    <property type="molecule type" value="Genomic_DNA"/>
</dbReference>
<evidence type="ECO:0000313" key="1">
    <source>
        <dbReference type="EMBL" id="QAT87142.1"/>
    </source>
</evidence>
<protein>
    <submittedName>
        <fullName evidence="1">Uncharacterized protein</fullName>
    </submittedName>
</protein>
<dbReference type="Proteomes" id="UP000288758">
    <property type="component" value="Chromosome"/>
</dbReference>
<gene>
    <name evidence="1" type="ORF">EJ065_5609</name>
</gene>
<evidence type="ECO:0000313" key="2">
    <source>
        <dbReference type="Proteomes" id="UP000288758"/>
    </source>
</evidence>
<accession>A0A410RZ51</accession>
<dbReference type="AlphaFoldDB" id="A0A410RZ51"/>
<sequence>MRASPHSLDSKRQVPGLQDPGRVYSLTWQALRFVLLTPLQA</sequence>